<dbReference type="InterPro" id="IPR022644">
    <property type="entry name" value="De-COase2_N"/>
</dbReference>
<comment type="caution">
    <text evidence="8">The sequence shown here is derived from an EMBL/GenBank/DDBJ whole genome shotgun (WGS) entry which is preliminary data.</text>
</comment>
<feature type="active site" description="Proton donor" evidence="5">
    <location>
        <position position="403"/>
    </location>
</feature>
<dbReference type="Gene3D" id="2.40.37.10">
    <property type="entry name" value="Lyase, Ornithine Decarboxylase, Chain A, domain 1"/>
    <property type="match status" value="1"/>
</dbReference>
<accession>A0AAW0WEH6</accession>
<dbReference type="InterPro" id="IPR000183">
    <property type="entry name" value="Orn/DAP/Arg_de-COase"/>
</dbReference>
<evidence type="ECO:0000256" key="2">
    <source>
        <dbReference type="ARBA" id="ARBA00022793"/>
    </source>
</evidence>
<dbReference type="SUPFAM" id="SSF50621">
    <property type="entry name" value="Alanine racemase C-terminal domain-like"/>
    <property type="match status" value="1"/>
</dbReference>
<evidence type="ECO:0000313" key="9">
    <source>
        <dbReference type="Proteomes" id="UP001445076"/>
    </source>
</evidence>
<dbReference type="SUPFAM" id="SSF51419">
    <property type="entry name" value="PLP-binding barrel"/>
    <property type="match status" value="1"/>
</dbReference>
<evidence type="ECO:0000256" key="4">
    <source>
        <dbReference type="ARBA" id="ARBA00023239"/>
    </source>
</evidence>
<dbReference type="InterPro" id="IPR009006">
    <property type="entry name" value="Ala_racemase/Decarboxylase_C"/>
</dbReference>
<dbReference type="Gene3D" id="3.20.20.10">
    <property type="entry name" value="Alanine racemase"/>
    <property type="match status" value="1"/>
</dbReference>
<dbReference type="AlphaFoldDB" id="A0AAW0WEH6"/>
<keyword evidence="9" id="KW-1185">Reference proteome</keyword>
<sequence length="476" mass="51746">MVNGWAYSQGTLHCDGFSLERLRMCLRQKYGYLASPAFVYSLGMLRHNVRDYKDTLGPRGVLSYSLKANSNPGLLVALRDAGVTMATTVSGNEVLMALHAGFLPRQVILNGNGKRRWEVELAVRHEVLLNVDSVFDAQLLVDVVREVGVRARALVRLNPVLDAHTHPYLATALRDSKFGVEERQLLQVLKVLGGSGASGHVDLDECVAVHKYVSVEGVHVHVGSAITQIQVYVKMMQAASLVLKQIQEYGWKAATIINLGGGLNVFYDLPTSPASTMPPPATMERQSKSKETAANSAVSSPVTADTSSSGYTPQELIEKVLPYLPEGATLVLEPGRSLVASAGVVMTEVLGVKTNGGKEYVVVDAAMTEVIRPALYHAHHPITYVTPPAHQPLVEVDVVGPVCESSDFLARRCLLQRPPAGPGVALVVWRTGAYCSSMASNYNLRPHALEVMVHGPESYKVLRRPQEFQDLLREIA</sequence>
<organism evidence="8 9">
    <name type="scientific">Cherax quadricarinatus</name>
    <name type="common">Australian red claw crayfish</name>
    <dbReference type="NCBI Taxonomy" id="27406"/>
    <lineage>
        <taxon>Eukaryota</taxon>
        <taxon>Metazoa</taxon>
        <taxon>Ecdysozoa</taxon>
        <taxon>Arthropoda</taxon>
        <taxon>Crustacea</taxon>
        <taxon>Multicrustacea</taxon>
        <taxon>Malacostraca</taxon>
        <taxon>Eumalacostraca</taxon>
        <taxon>Eucarida</taxon>
        <taxon>Decapoda</taxon>
        <taxon>Pleocyemata</taxon>
        <taxon>Astacidea</taxon>
        <taxon>Parastacoidea</taxon>
        <taxon>Parastacidae</taxon>
        <taxon>Cherax</taxon>
    </lineage>
</organism>
<reference evidence="8 9" key="1">
    <citation type="journal article" date="2024" name="BMC Genomics">
        <title>Genome assembly of redclaw crayfish (Cherax quadricarinatus) provides insights into its immune adaptation and hypoxia tolerance.</title>
        <authorList>
            <person name="Liu Z."/>
            <person name="Zheng J."/>
            <person name="Li H."/>
            <person name="Fang K."/>
            <person name="Wang S."/>
            <person name="He J."/>
            <person name="Zhou D."/>
            <person name="Weng S."/>
            <person name="Chi M."/>
            <person name="Gu Z."/>
            <person name="He J."/>
            <person name="Li F."/>
            <person name="Wang M."/>
        </authorList>
    </citation>
    <scope>NUCLEOTIDE SEQUENCE [LARGE SCALE GENOMIC DNA]</scope>
    <source>
        <strain evidence="8">ZL_2023a</strain>
    </source>
</reference>
<dbReference type="GO" id="GO:0009089">
    <property type="term" value="P:lysine biosynthetic process via diaminopimelate"/>
    <property type="evidence" value="ECO:0007669"/>
    <property type="project" value="InterPro"/>
</dbReference>
<dbReference type="InterPro" id="IPR002986">
    <property type="entry name" value="DAP_deCOOHase_LysA"/>
</dbReference>
<comment type="cofactor">
    <cofactor evidence="1 5">
        <name>pyridoxal 5'-phosphate</name>
        <dbReference type="ChEBI" id="CHEBI:597326"/>
    </cofactor>
</comment>
<dbReference type="PANTHER" id="PTHR43727:SF2">
    <property type="entry name" value="GROUP IV DECARBOXYLASE"/>
    <property type="match status" value="1"/>
</dbReference>
<evidence type="ECO:0000256" key="3">
    <source>
        <dbReference type="ARBA" id="ARBA00022898"/>
    </source>
</evidence>
<dbReference type="Pfam" id="PF02784">
    <property type="entry name" value="Orn_Arg_deC_N"/>
    <property type="match status" value="1"/>
</dbReference>
<dbReference type="CDD" id="cd06828">
    <property type="entry name" value="PLPDE_III_DapDC"/>
    <property type="match status" value="1"/>
</dbReference>
<keyword evidence="2" id="KW-0210">Decarboxylase</keyword>
<evidence type="ECO:0000256" key="6">
    <source>
        <dbReference type="SAM" id="MobiDB-lite"/>
    </source>
</evidence>
<feature type="modified residue" description="N6-(pyridoxal phosphate)lysine" evidence="5">
    <location>
        <position position="67"/>
    </location>
</feature>
<feature type="region of interest" description="Disordered" evidence="6">
    <location>
        <begin position="276"/>
        <end position="310"/>
    </location>
</feature>
<dbReference type="InterPro" id="IPR029066">
    <property type="entry name" value="PLP-binding_barrel"/>
</dbReference>
<keyword evidence="3 5" id="KW-0663">Pyridoxal phosphate</keyword>
<gene>
    <name evidence="8" type="ORF">OTU49_010389</name>
</gene>
<evidence type="ECO:0000259" key="7">
    <source>
        <dbReference type="Pfam" id="PF02784"/>
    </source>
</evidence>
<keyword evidence="4" id="KW-0456">Lyase</keyword>
<evidence type="ECO:0000256" key="5">
    <source>
        <dbReference type="PIRSR" id="PIRSR600183-50"/>
    </source>
</evidence>
<evidence type="ECO:0000313" key="8">
    <source>
        <dbReference type="EMBL" id="KAK8726144.1"/>
    </source>
</evidence>
<dbReference type="PANTHER" id="PTHR43727">
    <property type="entry name" value="DIAMINOPIMELATE DECARBOXYLASE"/>
    <property type="match status" value="1"/>
</dbReference>
<feature type="domain" description="Orn/DAP/Arg decarboxylase 2 N-terminal" evidence="7">
    <location>
        <begin position="44"/>
        <end position="306"/>
    </location>
</feature>
<protein>
    <recommendedName>
        <fullName evidence="7">Orn/DAP/Arg decarboxylase 2 N-terminal domain-containing protein</fullName>
    </recommendedName>
</protein>
<feature type="compositionally biased region" description="Polar residues" evidence="6">
    <location>
        <begin position="292"/>
        <end position="310"/>
    </location>
</feature>
<dbReference type="EMBL" id="JARKIK010000080">
    <property type="protein sequence ID" value="KAK8726144.1"/>
    <property type="molecule type" value="Genomic_DNA"/>
</dbReference>
<dbReference type="Proteomes" id="UP001445076">
    <property type="component" value="Unassembled WGS sequence"/>
</dbReference>
<dbReference type="GO" id="GO:0008836">
    <property type="term" value="F:diaminopimelate decarboxylase activity"/>
    <property type="evidence" value="ECO:0007669"/>
    <property type="project" value="InterPro"/>
</dbReference>
<dbReference type="PRINTS" id="PR01179">
    <property type="entry name" value="ODADCRBXLASE"/>
</dbReference>
<proteinExistence type="predicted"/>
<evidence type="ECO:0000256" key="1">
    <source>
        <dbReference type="ARBA" id="ARBA00001933"/>
    </source>
</evidence>
<name>A0AAW0WEH6_CHEQU</name>